<dbReference type="EMBL" id="CM042881">
    <property type="protein sequence ID" value="KAI4385938.1"/>
    <property type="molecule type" value="Genomic_DNA"/>
</dbReference>
<name>A0ACB9S8P6_9MYRT</name>
<keyword evidence="2" id="KW-1185">Reference proteome</keyword>
<accession>A0ACB9S8P6</accession>
<evidence type="ECO:0000313" key="2">
    <source>
        <dbReference type="Proteomes" id="UP001057402"/>
    </source>
</evidence>
<comment type="caution">
    <text evidence="1">The sequence shown here is derived from an EMBL/GenBank/DDBJ whole genome shotgun (WGS) entry which is preliminary data.</text>
</comment>
<evidence type="ECO:0000313" key="1">
    <source>
        <dbReference type="EMBL" id="KAI4385938.1"/>
    </source>
</evidence>
<proteinExistence type="predicted"/>
<sequence>MAREAGTRPGRRGCRSWECLGFLVNSAEYGPGSRQYLLWSWLSLLLVRGSLLRELRYHPEVSCKGGYSRMVGSLIWKESRNVTRWLVAGMRSLIPTLLLDVGDDGDQNGFGRRGEDDCWLLLRLLYGRCCGCGQLRSEDFHEEQHLVDLVDCELIFFFQPESSNGLLTVWNFGGFRGETPIA</sequence>
<organism evidence="1 2">
    <name type="scientific">Melastoma candidum</name>
    <dbReference type="NCBI Taxonomy" id="119954"/>
    <lineage>
        <taxon>Eukaryota</taxon>
        <taxon>Viridiplantae</taxon>
        <taxon>Streptophyta</taxon>
        <taxon>Embryophyta</taxon>
        <taxon>Tracheophyta</taxon>
        <taxon>Spermatophyta</taxon>
        <taxon>Magnoliopsida</taxon>
        <taxon>eudicotyledons</taxon>
        <taxon>Gunneridae</taxon>
        <taxon>Pentapetalae</taxon>
        <taxon>rosids</taxon>
        <taxon>malvids</taxon>
        <taxon>Myrtales</taxon>
        <taxon>Melastomataceae</taxon>
        <taxon>Melastomatoideae</taxon>
        <taxon>Melastomateae</taxon>
        <taxon>Melastoma</taxon>
    </lineage>
</organism>
<dbReference type="Proteomes" id="UP001057402">
    <property type="component" value="Chromosome 2"/>
</dbReference>
<gene>
    <name evidence="1" type="ORF">MLD38_003923</name>
</gene>
<reference evidence="2" key="1">
    <citation type="journal article" date="2023" name="Front. Plant Sci.">
        <title>Chromosomal-level genome assembly of Melastoma candidum provides insights into trichome evolution.</title>
        <authorList>
            <person name="Zhong Y."/>
            <person name="Wu W."/>
            <person name="Sun C."/>
            <person name="Zou P."/>
            <person name="Liu Y."/>
            <person name="Dai S."/>
            <person name="Zhou R."/>
        </authorList>
    </citation>
    <scope>NUCLEOTIDE SEQUENCE [LARGE SCALE GENOMIC DNA]</scope>
</reference>
<protein>
    <submittedName>
        <fullName evidence="1">Uncharacterized protein</fullName>
    </submittedName>
</protein>